<dbReference type="SUPFAM" id="SSF56801">
    <property type="entry name" value="Acetyl-CoA synthetase-like"/>
    <property type="match status" value="1"/>
</dbReference>
<sequence length="562" mass="63075">MAATQFSEKSIPARALLQRKQLFNHLIDGLAQTRPEAAWAKIPKNELTYESGYRKVSYKMMANAINGLAWWIKDELGGSESFETLAYFGLWDPRYILLLLAAVKVGYKVYQAPLSQSRSFLTTSQMIFPSNSYNIGGLTKLLDPLECKTILLSSKQLDIGSKLSHTKWNLHEIPSLAELLDKEYRHFPFMKTFEEARSEPLVVVHTSGTTGAPKPVIWTHDWAAAFVQRNQAAPPYGHASIDSLYRGIECCPATPPNHPSSIWPNLFGSISNSTVVLYPLPSAPLTTETAMEMIRHNNPEFLLALPYLLVGLASNKKYIEEISSKVSQIGFAGGPLPKAAGDILTRHFKVYTMFGTSELGLVHKIVPHGPWNSNIWNSFKPHPKDNFEFRAIGNDVYEAVIIRNTDDEELQPVFKAFPSFEEWHTKDFFFKDPIRDGFWIYGGRIDNIIILRNGGSIDPSEFEDRMNMVPFVKRVLMCGDGKPQTALLVELNDPAADDSDIFEAVWKEVDGCNQNSGPYAIVAKSHVILTSPDRLIPTSAKGSIQRSLALELYAEELEELYQ</sequence>
<dbReference type="Pfam" id="PF23562">
    <property type="entry name" value="AMP-binding_C_3"/>
    <property type="match status" value="1"/>
</dbReference>
<dbReference type="InterPro" id="IPR042099">
    <property type="entry name" value="ANL_N_sf"/>
</dbReference>
<accession>A0A8T9CBL8</accession>
<evidence type="ECO:0000256" key="2">
    <source>
        <dbReference type="ARBA" id="ARBA00022553"/>
    </source>
</evidence>
<dbReference type="OrthoDB" id="429813at2759"/>
<dbReference type="EMBL" id="QGMK01000408">
    <property type="protein sequence ID" value="TVY81877.1"/>
    <property type="molecule type" value="Genomic_DNA"/>
</dbReference>
<dbReference type="PANTHER" id="PTHR43439:SF2">
    <property type="entry name" value="ENZYME, PUTATIVE (JCVI)-RELATED"/>
    <property type="match status" value="1"/>
</dbReference>
<dbReference type="Pfam" id="PF00501">
    <property type="entry name" value="AMP-binding"/>
    <property type="match status" value="1"/>
</dbReference>
<keyword evidence="5" id="KW-1185">Reference proteome</keyword>
<evidence type="ECO:0000259" key="3">
    <source>
        <dbReference type="Pfam" id="PF00501"/>
    </source>
</evidence>
<comment type="caution">
    <text evidence="4">The sequence shown here is derived from an EMBL/GenBank/DDBJ whole genome shotgun (WGS) entry which is preliminary data.</text>
</comment>
<name>A0A8T9CBL8_9HELO</name>
<evidence type="ECO:0000256" key="1">
    <source>
        <dbReference type="ARBA" id="ARBA00022450"/>
    </source>
</evidence>
<reference evidence="4 5" key="1">
    <citation type="submission" date="2018-05" db="EMBL/GenBank/DDBJ databases">
        <title>Genome sequencing and assembly of the regulated plant pathogen Lachnellula willkommii and related sister species for the development of diagnostic species identification markers.</title>
        <authorList>
            <person name="Giroux E."/>
            <person name="Bilodeau G."/>
        </authorList>
    </citation>
    <scope>NUCLEOTIDE SEQUENCE [LARGE SCALE GENOMIC DNA]</scope>
    <source>
        <strain evidence="4 5">CBS 268.59</strain>
    </source>
</reference>
<gene>
    <name evidence="4" type="primary">FUB8_2</name>
    <name evidence="4" type="ORF">LSUE1_G004789</name>
</gene>
<evidence type="ECO:0000313" key="5">
    <source>
        <dbReference type="Proteomes" id="UP000469558"/>
    </source>
</evidence>
<dbReference type="PROSITE" id="PS00455">
    <property type="entry name" value="AMP_BINDING"/>
    <property type="match status" value="1"/>
</dbReference>
<dbReference type="AlphaFoldDB" id="A0A8T9CBL8"/>
<dbReference type="InterPro" id="IPR020845">
    <property type="entry name" value="AMP-binding_CS"/>
</dbReference>
<dbReference type="Proteomes" id="UP000469558">
    <property type="component" value="Unassembled WGS sequence"/>
</dbReference>
<evidence type="ECO:0000313" key="4">
    <source>
        <dbReference type="EMBL" id="TVY81877.1"/>
    </source>
</evidence>
<dbReference type="PANTHER" id="PTHR43439">
    <property type="entry name" value="PHENYLACETATE-COENZYME A LIGASE"/>
    <property type="match status" value="1"/>
</dbReference>
<proteinExistence type="predicted"/>
<dbReference type="Gene3D" id="3.40.50.12780">
    <property type="entry name" value="N-terminal domain of ligase-like"/>
    <property type="match status" value="1"/>
</dbReference>
<dbReference type="InterPro" id="IPR051414">
    <property type="entry name" value="Adenylate-forming_Reductase"/>
</dbReference>
<dbReference type="InterPro" id="IPR000873">
    <property type="entry name" value="AMP-dep_synth/lig_dom"/>
</dbReference>
<protein>
    <submittedName>
        <fullName evidence="4">Non-canonical non-ribosomal peptide synthetase FUB8</fullName>
    </submittedName>
</protein>
<keyword evidence="1" id="KW-0596">Phosphopantetheine</keyword>
<organism evidence="4 5">
    <name type="scientific">Lachnellula suecica</name>
    <dbReference type="NCBI Taxonomy" id="602035"/>
    <lineage>
        <taxon>Eukaryota</taxon>
        <taxon>Fungi</taxon>
        <taxon>Dikarya</taxon>
        <taxon>Ascomycota</taxon>
        <taxon>Pezizomycotina</taxon>
        <taxon>Leotiomycetes</taxon>
        <taxon>Helotiales</taxon>
        <taxon>Lachnaceae</taxon>
        <taxon>Lachnellula</taxon>
    </lineage>
</organism>
<feature type="domain" description="AMP-dependent synthetase/ligase" evidence="3">
    <location>
        <begin position="47"/>
        <end position="365"/>
    </location>
</feature>
<keyword evidence="2" id="KW-0597">Phosphoprotein</keyword>